<keyword evidence="2 3" id="KW-0175">Coiled coil</keyword>
<keyword evidence="1" id="KW-0597">Phosphoprotein</keyword>
<dbReference type="GO" id="GO:0010569">
    <property type="term" value="P:regulation of double-strand break repair via homologous recombination"/>
    <property type="evidence" value="ECO:0007669"/>
    <property type="project" value="TreeGrafter"/>
</dbReference>
<dbReference type="PANTHER" id="PTHR15739:SF2">
    <property type="entry name" value="PROTEIN ZNF365"/>
    <property type="match status" value="1"/>
</dbReference>
<evidence type="ECO:0000256" key="3">
    <source>
        <dbReference type="SAM" id="Coils"/>
    </source>
</evidence>
<feature type="region of interest" description="Disordered" evidence="4">
    <location>
        <begin position="64"/>
        <end position="142"/>
    </location>
</feature>
<sequence>MQQNAFEESKSTWQESLENAGARMPFRCPRCGDHARFRSLSSLRAHLEYSHTFEDRSLRSTGGLFSPLKVGRGSSPQPQPQGTFGDGGSILKPRLSYLNFCEPEDPRPRRPLAGEAEWPADLGSSHASGESARDPAGKAMDSGTSFEAHVREKFNRMVEAVDKTIERRMETLSRQLSQKTAELLEVRAAYAQLSQKKQEVQRRERALNRQVDVAVEMIAVLQQRLTESEEELHRKEDLVLESAASGWLCVHQERKRADLRTETGRLLLLPLLFAATIPTELFCGPRREVVTFNHFLEEAAEKEVRGKARLERFIENLLQRVDQAEKQLEKYQNQQGSGDISEHLFTDLSSIKKPRCLWGYQHSFCSTPDPKPHSLQKGRVFLKKAKEDRISAHPVKWFYEPVDGSRDIWRPQKKADAGNNIVRKVNVKSKIGKKSKPLY</sequence>
<dbReference type="RefSeq" id="XP_025022911.1">
    <property type="nucleotide sequence ID" value="XM_025167143.1"/>
</dbReference>
<protein>
    <submittedName>
        <fullName evidence="7 8">Protein ZNF365 isoform X1</fullName>
    </submittedName>
</protein>
<dbReference type="Pfam" id="PF23165">
    <property type="entry name" value="zf-C2H2_FBX41"/>
    <property type="match status" value="1"/>
</dbReference>
<evidence type="ECO:0000256" key="4">
    <source>
        <dbReference type="SAM" id="MobiDB-lite"/>
    </source>
</evidence>
<evidence type="ECO:0000313" key="8">
    <source>
        <dbReference type="RefSeq" id="XP_025022911.1"/>
    </source>
</evidence>
<organism evidence="6 7">
    <name type="scientific">Python bivittatus</name>
    <name type="common">Burmese python</name>
    <name type="synonym">Python molurus bivittatus</name>
    <dbReference type="NCBI Taxonomy" id="176946"/>
    <lineage>
        <taxon>Eukaryota</taxon>
        <taxon>Metazoa</taxon>
        <taxon>Chordata</taxon>
        <taxon>Craniata</taxon>
        <taxon>Vertebrata</taxon>
        <taxon>Euteleostomi</taxon>
        <taxon>Lepidosauria</taxon>
        <taxon>Squamata</taxon>
        <taxon>Bifurcata</taxon>
        <taxon>Unidentata</taxon>
        <taxon>Episquamata</taxon>
        <taxon>Toxicofera</taxon>
        <taxon>Serpentes</taxon>
        <taxon>Henophidia</taxon>
        <taxon>Pythonidae</taxon>
        <taxon>Python</taxon>
    </lineage>
</organism>
<keyword evidence="6" id="KW-1185">Reference proteome</keyword>
<dbReference type="GO" id="GO:0110026">
    <property type="term" value="P:regulation of DNA strand resection involved in replication fork processing"/>
    <property type="evidence" value="ECO:0007669"/>
    <property type="project" value="TreeGrafter"/>
</dbReference>
<dbReference type="CTD" id="22891"/>
<dbReference type="OMA" id="CNHADLK"/>
<evidence type="ECO:0000256" key="2">
    <source>
        <dbReference type="ARBA" id="ARBA00023054"/>
    </source>
</evidence>
<evidence type="ECO:0000313" key="7">
    <source>
        <dbReference type="RefSeq" id="XP_025022910.1"/>
    </source>
</evidence>
<feature type="coiled-coil region" evidence="3">
    <location>
        <begin position="307"/>
        <end position="334"/>
    </location>
</feature>
<evidence type="ECO:0000313" key="6">
    <source>
        <dbReference type="Proteomes" id="UP000695026"/>
    </source>
</evidence>
<feature type="coiled-coil region" evidence="3">
    <location>
        <begin position="169"/>
        <end position="238"/>
    </location>
</feature>
<dbReference type="AlphaFoldDB" id="A0A9F5MT01"/>
<dbReference type="GO" id="GO:0010975">
    <property type="term" value="P:regulation of neuron projection development"/>
    <property type="evidence" value="ECO:0007669"/>
    <property type="project" value="TreeGrafter"/>
</dbReference>
<proteinExistence type="predicted"/>
<accession>A0A9F5MT01</accession>
<dbReference type="OrthoDB" id="271433at2759"/>
<dbReference type="InterPro" id="IPR057038">
    <property type="entry name" value="FBX41/ZN365_Znf-C2H2"/>
</dbReference>
<dbReference type="GO" id="GO:0000723">
    <property type="term" value="P:telomere maintenance"/>
    <property type="evidence" value="ECO:0007669"/>
    <property type="project" value="TreeGrafter"/>
</dbReference>
<reference evidence="7 8" key="1">
    <citation type="submission" date="2025-04" db="UniProtKB">
        <authorList>
            <consortium name="RefSeq"/>
        </authorList>
    </citation>
    <scope>IDENTIFICATION</scope>
    <source>
        <tissue evidence="7 8">Liver</tissue>
    </source>
</reference>
<gene>
    <name evidence="7 8" type="primary">ZNF365</name>
</gene>
<dbReference type="Proteomes" id="UP000695026">
    <property type="component" value="Unplaced"/>
</dbReference>
<dbReference type="PANTHER" id="PTHR15739">
    <property type="entry name" value="ZINC FINGER PROTEIN"/>
    <property type="match status" value="1"/>
</dbReference>
<feature type="domain" description="FBX41/ZN365 C2H2-type zinc finger" evidence="5">
    <location>
        <begin position="24"/>
        <end position="53"/>
    </location>
</feature>
<dbReference type="RefSeq" id="XP_025022910.1">
    <property type="nucleotide sequence ID" value="XM_025167142.1"/>
</dbReference>
<evidence type="ECO:0000256" key="1">
    <source>
        <dbReference type="ARBA" id="ARBA00022553"/>
    </source>
</evidence>
<dbReference type="InterPro" id="IPR052283">
    <property type="entry name" value="GenomicStab_NeuMorph_Reg"/>
</dbReference>
<name>A0A9F5MT01_PYTBI</name>
<evidence type="ECO:0000259" key="5">
    <source>
        <dbReference type="Pfam" id="PF23165"/>
    </source>
</evidence>
<dbReference type="GeneID" id="103053445"/>